<evidence type="ECO:0000313" key="1">
    <source>
        <dbReference type="EMBL" id="KKM98518.1"/>
    </source>
</evidence>
<dbReference type="AlphaFoldDB" id="A0A0F9LYQ8"/>
<accession>A0A0F9LYQ8</accession>
<dbReference type="EMBL" id="LAZR01005610">
    <property type="protein sequence ID" value="KKM98518.1"/>
    <property type="molecule type" value="Genomic_DNA"/>
</dbReference>
<proteinExistence type="predicted"/>
<sequence length="312" mass="36587">METFDIITPVIDSKKRKIKLYPQHVNRASSAGHPCEKYLVFCRTRWEEKLPHDVGLEFIFEGGRMVEEIVVTELKDAGFSIIEQQKPFVWKEFELTGHLDFKILKDDETYPVEVKGLNMFDFDKLDCIEDFLGSKKVWIRGYPTQLTLYMLMDNVDLGVFYLKRIPGFKPKQIWISLDYTYGEDILKKLERVNKHVKEGTVPEPISDYDICNRCGFLPICLPDMVGKEIEIIDEIEIEEAIKRTQELKPLVSEYNKLDKKWKTALKEKEKVMIGDYVVIGKWVKKKGFTVLDTEYWQSKLLIKPDKVARSEE</sequence>
<organism evidence="1">
    <name type="scientific">marine sediment metagenome</name>
    <dbReference type="NCBI Taxonomy" id="412755"/>
    <lineage>
        <taxon>unclassified sequences</taxon>
        <taxon>metagenomes</taxon>
        <taxon>ecological metagenomes</taxon>
    </lineage>
</organism>
<protein>
    <recommendedName>
        <fullName evidence="2">DUF83 domain-containing protein</fullName>
    </recommendedName>
</protein>
<name>A0A0F9LYQ8_9ZZZZ</name>
<comment type="caution">
    <text evidence="1">The sequence shown here is derived from an EMBL/GenBank/DDBJ whole genome shotgun (WGS) entry which is preliminary data.</text>
</comment>
<dbReference type="InterPro" id="IPR011604">
    <property type="entry name" value="PDDEXK-like_dom_sf"/>
</dbReference>
<dbReference type="Gene3D" id="3.90.320.10">
    <property type="match status" value="1"/>
</dbReference>
<gene>
    <name evidence="1" type="ORF">LCGC14_1157080</name>
</gene>
<evidence type="ECO:0008006" key="2">
    <source>
        <dbReference type="Google" id="ProtNLM"/>
    </source>
</evidence>
<reference evidence="1" key="1">
    <citation type="journal article" date="2015" name="Nature">
        <title>Complex archaea that bridge the gap between prokaryotes and eukaryotes.</title>
        <authorList>
            <person name="Spang A."/>
            <person name="Saw J.H."/>
            <person name="Jorgensen S.L."/>
            <person name="Zaremba-Niedzwiedzka K."/>
            <person name="Martijn J."/>
            <person name="Lind A.E."/>
            <person name="van Eijk R."/>
            <person name="Schleper C."/>
            <person name="Guy L."/>
            <person name="Ettema T.J."/>
        </authorList>
    </citation>
    <scope>NUCLEOTIDE SEQUENCE</scope>
</reference>